<comment type="subunit">
    <text evidence="9">Homohexamer.</text>
</comment>
<dbReference type="AlphaFoldDB" id="D5BQS7"/>
<feature type="binding site" evidence="9">
    <location>
        <begin position="132"/>
        <end position="138"/>
    </location>
    <ligand>
        <name>ATP</name>
        <dbReference type="ChEBI" id="CHEBI:30616"/>
    </ligand>
</feature>
<evidence type="ECO:0000259" key="10">
    <source>
        <dbReference type="Pfam" id="PF01467"/>
    </source>
</evidence>
<keyword evidence="5 9" id="KW-0067">ATP-binding</keyword>
<sequence length="169" mass="18625">MGQRIVMYPGTFDPLTFGHIDIIQRAARLGDHLIVAVAENAGKNPVLSGDERCELVASHLKLLMDTDKLPNTVSVKRFSTLLTDFAASEGVTAVVRGLRAVSDFEYEFQMASINKRLHGELETIFMMAAEQQHFVASRFVKEVARYGGDISSFVPNDIAVALKAKLRGK</sequence>
<keyword evidence="2 9" id="KW-0808">Transferase</keyword>
<keyword evidence="12" id="KW-1185">Reference proteome</keyword>
<keyword evidence="1 9" id="KW-0963">Cytoplasm</keyword>
<comment type="function">
    <text evidence="9">Reversibly transfers an adenylyl group from ATP to 4'-phosphopantetheine, yielding dephospho-CoA (dPCoA) and pyrophosphate.</text>
</comment>
<dbReference type="GO" id="GO:0015937">
    <property type="term" value="P:coenzyme A biosynthetic process"/>
    <property type="evidence" value="ECO:0007669"/>
    <property type="project" value="UniProtKB-UniRule"/>
</dbReference>
<dbReference type="EMBL" id="CP001751">
    <property type="protein sequence ID" value="ADE38641.1"/>
    <property type="molecule type" value="Genomic_DNA"/>
</dbReference>
<feature type="domain" description="Cytidyltransferase-like" evidence="10">
    <location>
        <begin position="7"/>
        <end position="138"/>
    </location>
</feature>
<comment type="subcellular location">
    <subcellularLocation>
        <location evidence="9">Cytoplasm</location>
    </subcellularLocation>
</comment>
<dbReference type="HOGENOM" id="CLU_100149_0_1_5"/>
<feature type="binding site" evidence="9">
    <location>
        <position position="19"/>
    </location>
    <ligand>
        <name>ATP</name>
        <dbReference type="ChEBI" id="CHEBI:30616"/>
    </ligand>
</feature>
<dbReference type="Proteomes" id="UP000007460">
    <property type="component" value="Chromosome"/>
</dbReference>
<comment type="pathway">
    <text evidence="9">Cofactor biosynthesis; coenzyme A biosynthesis; CoA from (R)-pantothenate: step 4/5.</text>
</comment>
<dbReference type="STRING" id="488538.SAR116_0398"/>
<dbReference type="PANTHER" id="PTHR21342">
    <property type="entry name" value="PHOSPHOPANTETHEINE ADENYLYLTRANSFERASE"/>
    <property type="match status" value="1"/>
</dbReference>
<dbReference type="InterPro" id="IPR014729">
    <property type="entry name" value="Rossmann-like_a/b/a_fold"/>
</dbReference>
<evidence type="ECO:0000256" key="2">
    <source>
        <dbReference type="ARBA" id="ARBA00022679"/>
    </source>
</evidence>
<feature type="binding site" evidence="9">
    <location>
        <position position="96"/>
    </location>
    <ligand>
        <name>substrate</name>
    </ligand>
</feature>
<comment type="similarity">
    <text evidence="9">Belongs to the bacterial CoaD family.</text>
</comment>
<evidence type="ECO:0000256" key="5">
    <source>
        <dbReference type="ARBA" id="ARBA00022840"/>
    </source>
</evidence>
<evidence type="ECO:0000256" key="1">
    <source>
        <dbReference type="ARBA" id="ARBA00022490"/>
    </source>
</evidence>
<feature type="binding site" evidence="9">
    <location>
        <begin position="97"/>
        <end position="99"/>
    </location>
    <ligand>
        <name>ATP</name>
        <dbReference type="ChEBI" id="CHEBI:30616"/>
    </ligand>
</feature>
<proteinExistence type="inferred from homology"/>
<dbReference type="NCBIfam" id="TIGR01510">
    <property type="entry name" value="coaD_prev_kdtB"/>
    <property type="match status" value="1"/>
</dbReference>
<evidence type="ECO:0000256" key="3">
    <source>
        <dbReference type="ARBA" id="ARBA00022695"/>
    </source>
</evidence>
<dbReference type="Pfam" id="PF01467">
    <property type="entry name" value="CTP_transf_like"/>
    <property type="match status" value="1"/>
</dbReference>
<dbReference type="EC" id="2.7.7.3" evidence="9"/>
<comment type="catalytic activity">
    <reaction evidence="8 9">
        <text>(R)-4'-phosphopantetheine + ATP + H(+) = 3'-dephospho-CoA + diphosphate</text>
        <dbReference type="Rhea" id="RHEA:19801"/>
        <dbReference type="ChEBI" id="CHEBI:15378"/>
        <dbReference type="ChEBI" id="CHEBI:30616"/>
        <dbReference type="ChEBI" id="CHEBI:33019"/>
        <dbReference type="ChEBI" id="CHEBI:57328"/>
        <dbReference type="ChEBI" id="CHEBI:61723"/>
        <dbReference type="EC" id="2.7.7.3"/>
    </reaction>
</comment>
<dbReference type="RefSeq" id="WP_013045271.1">
    <property type="nucleotide sequence ID" value="NC_014010.1"/>
</dbReference>
<dbReference type="GO" id="GO:0005737">
    <property type="term" value="C:cytoplasm"/>
    <property type="evidence" value="ECO:0007669"/>
    <property type="project" value="UniProtKB-SubCell"/>
</dbReference>
<dbReference type="NCBIfam" id="TIGR00125">
    <property type="entry name" value="cyt_tran_rel"/>
    <property type="match status" value="1"/>
</dbReference>
<dbReference type="PANTHER" id="PTHR21342:SF1">
    <property type="entry name" value="PHOSPHOPANTETHEINE ADENYLYLTRANSFERASE"/>
    <property type="match status" value="1"/>
</dbReference>
<dbReference type="Gene3D" id="3.40.50.620">
    <property type="entry name" value="HUPs"/>
    <property type="match status" value="1"/>
</dbReference>
<gene>
    <name evidence="9" type="primary">coaD</name>
    <name evidence="11" type="ordered locus">SAR116_0398</name>
</gene>
<evidence type="ECO:0000313" key="12">
    <source>
        <dbReference type="Proteomes" id="UP000007460"/>
    </source>
</evidence>
<dbReference type="SUPFAM" id="SSF52374">
    <property type="entry name" value="Nucleotidylyl transferase"/>
    <property type="match status" value="1"/>
</dbReference>
<keyword evidence="7 9" id="KW-0173">Coenzyme A biosynthesis</keyword>
<organism evidence="11 12">
    <name type="scientific">Puniceispirillum marinum (strain IMCC1322)</name>
    <dbReference type="NCBI Taxonomy" id="488538"/>
    <lineage>
        <taxon>Bacteria</taxon>
        <taxon>Pseudomonadati</taxon>
        <taxon>Pseudomonadota</taxon>
        <taxon>Alphaproteobacteria</taxon>
        <taxon>Candidatus Puniceispirillales</taxon>
        <taxon>Candidatus Puniceispirillaceae</taxon>
        <taxon>Candidatus Puniceispirillum</taxon>
    </lineage>
</organism>
<evidence type="ECO:0000256" key="6">
    <source>
        <dbReference type="ARBA" id="ARBA00022842"/>
    </source>
</evidence>
<evidence type="ECO:0000313" key="11">
    <source>
        <dbReference type="EMBL" id="ADE38641.1"/>
    </source>
</evidence>
<evidence type="ECO:0000256" key="8">
    <source>
        <dbReference type="ARBA" id="ARBA00029346"/>
    </source>
</evidence>
<dbReference type="InterPro" id="IPR004821">
    <property type="entry name" value="Cyt_trans-like"/>
</dbReference>
<evidence type="ECO:0000256" key="9">
    <source>
        <dbReference type="HAMAP-Rule" id="MF_00151"/>
    </source>
</evidence>
<name>D5BQS7_PUNMI</name>
<feature type="binding site" evidence="9">
    <location>
        <position position="11"/>
    </location>
    <ligand>
        <name>substrate</name>
    </ligand>
</feature>
<dbReference type="CDD" id="cd02163">
    <property type="entry name" value="PPAT"/>
    <property type="match status" value="1"/>
</dbReference>
<accession>D5BQS7</accession>
<reference evidence="11 12" key="1">
    <citation type="journal article" date="2010" name="J. Bacteriol.">
        <title>Complete genome sequence of "Candidatus Puniceispirillum marinum" IMCC1322, a representative of the SAR116 clade in the Alphaproteobacteria.</title>
        <authorList>
            <person name="Oh H.M."/>
            <person name="Kwon K.K."/>
            <person name="Kang I."/>
            <person name="Kang S.G."/>
            <person name="Lee J.H."/>
            <person name="Kim S.J."/>
            <person name="Cho J.C."/>
        </authorList>
    </citation>
    <scope>NUCLEOTIDE SEQUENCE [LARGE SCALE GENOMIC DNA]</scope>
    <source>
        <strain evidence="11 12">IMCC1322</strain>
    </source>
</reference>
<dbReference type="UniPathway" id="UPA00241">
    <property type="reaction ID" value="UER00355"/>
</dbReference>
<protein>
    <recommendedName>
        <fullName evidence="9">Phosphopantetheine adenylyltransferase</fullName>
        <ecNumber evidence="9">2.7.7.3</ecNumber>
    </recommendedName>
    <alternativeName>
        <fullName evidence="9">Dephospho-CoA pyrophosphorylase</fullName>
    </alternativeName>
    <alternativeName>
        <fullName evidence="9">Pantetheine-phosphate adenylyltransferase</fullName>
        <shortName evidence="9">PPAT</shortName>
    </alternativeName>
</protein>
<keyword evidence="4 9" id="KW-0547">Nucleotide-binding</keyword>
<keyword evidence="3 9" id="KW-0548">Nucleotidyltransferase</keyword>
<dbReference type="KEGG" id="apb:SAR116_0398"/>
<dbReference type="GO" id="GO:0005524">
    <property type="term" value="F:ATP binding"/>
    <property type="evidence" value="ECO:0007669"/>
    <property type="project" value="UniProtKB-KW"/>
</dbReference>
<dbReference type="OrthoDB" id="9806661at2"/>
<feature type="binding site" evidence="9">
    <location>
        <position position="82"/>
    </location>
    <ligand>
        <name>substrate</name>
    </ligand>
</feature>
<feature type="binding site" evidence="9">
    <location>
        <position position="43"/>
    </location>
    <ligand>
        <name>substrate</name>
    </ligand>
</feature>
<dbReference type="HAMAP" id="MF_00151">
    <property type="entry name" value="PPAT_bact"/>
    <property type="match status" value="1"/>
</dbReference>
<dbReference type="GO" id="GO:0004595">
    <property type="term" value="F:pantetheine-phosphate adenylyltransferase activity"/>
    <property type="evidence" value="ECO:0007669"/>
    <property type="project" value="UniProtKB-UniRule"/>
</dbReference>
<feature type="site" description="Transition state stabilizer" evidence="9">
    <location>
        <position position="19"/>
    </location>
</feature>
<dbReference type="PRINTS" id="PR01020">
    <property type="entry name" value="LPSBIOSNTHSS"/>
</dbReference>
<keyword evidence="6 9" id="KW-0460">Magnesium</keyword>
<feature type="binding site" evidence="9">
    <location>
        <begin position="11"/>
        <end position="12"/>
    </location>
    <ligand>
        <name>ATP</name>
        <dbReference type="ChEBI" id="CHEBI:30616"/>
    </ligand>
</feature>
<feature type="binding site" evidence="9">
    <location>
        <position position="107"/>
    </location>
    <ligand>
        <name>ATP</name>
        <dbReference type="ChEBI" id="CHEBI:30616"/>
    </ligand>
</feature>
<evidence type="ECO:0000256" key="4">
    <source>
        <dbReference type="ARBA" id="ARBA00022741"/>
    </source>
</evidence>
<dbReference type="InterPro" id="IPR001980">
    <property type="entry name" value="PPAT"/>
</dbReference>
<comment type="cofactor">
    <cofactor evidence="9">
        <name>Mg(2+)</name>
        <dbReference type="ChEBI" id="CHEBI:18420"/>
    </cofactor>
</comment>
<evidence type="ECO:0000256" key="7">
    <source>
        <dbReference type="ARBA" id="ARBA00022993"/>
    </source>
</evidence>
<dbReference type="eggNOG" id="COG0669">
    <property type="taxonomic scope" value="Bacteria"/>
</dbReference>